<evidence type="ECO:0000259" key="14">
    <source>
        <dbReference type="PROSITE" id="PS51786"/>
    </source>
</evidence>
<gene>
    <name evidence="16" type="ORF">KUF71_005449</name>
</gene>
<dbReference type="SUPFAM" id="SSF52540">
    <property type="entry name" value="P-loop containing nucleoside triphosphate hydrolases"/>
    <property type="match status" value="1"/>
</dbReference>
<evidence type="ECO:0000256" key="13">
    <source>
        <dbReference type="RuleBase" id="RU000592"/>
    </source>
</evidence>
<dbReference type="Pfam" id="PF00004">
    <property type="entry name" value="AAA"/>
    <property type="match status" value="1"/>
</dbReference>
<protein>
    <recommendedName>
        <fullName evidence="8 13">Lon protease homolog</fullName>
        <ecNumber evidence="8 13">3.4.21.-</ecNumber>
    </recommendedName>
</protein>
<evidence type="ECO:0000256" key="12">
    <source>
        <dbReference type="RuleBase" id="RU000591"/>
    </source>
</evidence>
<keyword evidence="7" id="KW-0346">Stress response</keyword>
<dbReference type="FunFam" id="3.40.50.300:FF:000382">
    <property type="entry name" value="Lon protease homolog 2, peroxisomal"/>
    <property type="match status" value="1"/>
</dbReference>
<dbReference type="InterPro" id="IPR027417">
    <property type="entry name" value="P-loop_NTPase"/>
</dbReference>
<dbReference type="InterPro" id="IPR004815">
    <property type="entry name" value="Lon_bac/euk-typ"/>
</dbReference>
<dbReference type="Pfam" id="PF22667">
    <property type="entry name" value="Lon_lid"/>
    <property type="match status" value="1"/>
</dbReference>
<keyword evidence="4 8" id="KW-0378">Hydrolase</keyword>
<dbReference type="PIRSF" id="PIRSF001174">
    <property type="entry name" value="Lon_proteas"/>
    <property type="match status" value="1"/>
</dbReference>
<dbReference type="FunFam" id="1.20.5.5270:FF:000002">
    <property type="entry name" value="Lon protease homolog"/>
    <property type="match status" value="1"/>
</dbReference>
<feature type="active site" evidence="9 11">
    <location>
        <position position="743"/>
    </location>
</feature>
<dbReference type="PRINTS" id="PR00830">
    <property type="entry name" value="ENDOLAPTASE"/>
</dbReference>
<dbReference type="CDD" id="cd19500">
    <property type="entry name" value="RecA-like_Lon"/>
    <property type="match status" value="1"/>
</dbReference>
<dbReference type="InterPro" id="IPR020568">
    <property type="entry name" value="Ribosomal_Su5_D2-typ_SF"/>
</dbReference>
<evidence type="ECO:0000256" key="10">
    <source>
        <dbReference type="PIRSR" id="PIRSR001174-2"/>
    </source>
</evidence>
<accession>A0AAE1H4Z6</accession>
<evidence type="ECO:0000259" key="15">
    <source>
        <dbReference type="PROSITE" id="PS51787"/>
    </source>
</evidence>
<dbReference type="GO" id="GO:0030163">
    <property type="term" value="P:protein catabolic process"/>
    <property type="evidence" value="ECO:0007669"/>
    <property type="project" value="InterPro"/>
</dbReference>
<keyword evidence="1" id="KW-0963">Cytoplasm</keyword>
<evidence type="ECO:0000256" key="7">
    <source>
        <dbReference type="ARBA" id="ARBA00023016"/>
    </source>
</evidence>
<evidence type="ECO:0000256" key="11">
    <source>
        <dbReference type="PROSITE-ProRule" id="PRU01122"/>
    </source>
</evidence>
<dbReference type="NCBIfam" id="TIGR00763">
    <property type="entry name" value="lon"/>
    <property type="match status" value="1"/>
</dbReference>
<dbReference type="GO" id="GO:0016887">
    <property type="term" value="F:ATP hydrolysis activity"/>
    <property type="evidence" value="ECO:0007669"/>
    <property type="project" value="InterPro"/>
</dbReference>
<dbReference type="SMART" id="SM00382">
    <property type="entry name" value="AAA"/>
    <property type="match status" value="1"/>
</dbReference>
<comment type="caution">
    <text evidence="16">The sequence shown here is derived from an EMBL/GenBank/DDBJ whole genome shotgun (WGS) entry which is preliminary data.</text>
</comment>
<dbReference type="Gene3D" id="2.30.130.40">
    <property type="entry name" value="LON domain-like"/>
    <property type="match status" value="1"/>
</dbReference>
<dbReference type="InterPro" id="IPR027065">
    <property type="entry name" value="Lon_Prtase"/>
</dbReference>
<dbReference type="FunFam" id="3.30.230.10:FF:000019">
    <property type="entry name" value="Lon protease homolog 2, peroxisomal"/>
    <property type="match status" value="1"/>
</dbReference>
<feature type="active site" evidence="9 11">
    <location>
        <position position="786"/>
    </location>
</feature>
<comment type="similarity">
    <text evidence="8 11 12">Belongs to the peptidase S16 family.</text>
</comment>
<dbReference type="PROSITE" id="PS01046">
    <property type="entry name" value="LON_SER"/>
    <property type="match status" value="1"/>
</dbReference>
<dbReference type="Pfam" id="PF02190">
    <property type="entry name" value="LON_substr_bdg"/>
    <property type="match status" value="1"/>
</dbReference>
<reference evidence="16" key="2">
    <citation type="journal article" date="2023" name="BMC Genomics">
        <title>Pest status, molecular evolution, and epigenetic factors derived from the genome assembly of Frankliniella fusca, a thysanopteran phytovirus vector.</title>
        <authorList>
            <person name="Catto M.A."/>
            <person name="Labadie P.E."/>
            <person name="Jacobson A.L."/>
            <person name="Kennedy G.G."/>
            <person name="Srinivasan R."/>
            <person name="Hunt B.G."/>
        </authorList>
    </citation>
    <scope>NUCLEOTIDE SEQUENCE</scope>
    <source>
        <strain evidence="16">PL_HMW_Pooled</strain>
    </source>
</reference>
<keyword evidence="3 8" id="KW-0547">Nucleotide-binding</keyword>
<feature type="binding site" evidence="10">
    <location>
        <begin position="377"/>
        <end position="384"/>
    </location>
    <ligand>
        <name>ATP</name>
        <dbReference type="ChEBI" id="CHEBI:30616"/>
    </ligand>
</feature>
<dbReference type="InterPro" id="IPR003959">
    <property type="entry name" value="ATPase_AAA_core"/>
</dbReference>
<evidence type="ECO:0000313" key="16">
    <source>
        <dbReference type="EMBL" id="KAK3914653.1"/>
    </source>
</evidence>
<evidence type="ECO:0000256" key="4">
    <source>
        <dbReference type="ARBA" id="ARBA00022801"/>
    </source>
</evidence>
<dbReference type="EMBL" id="JAHWGI010000383">
    <property type="protein sequence ID" value="KAK3914653.1"/>
    <property type="molecule type" value="Genomic_DNA"/>
</dbReference>
<evidence type="ECO:0000256" key="2">
    <source>
        <dbReference type="ARBA" id="ARBA00022670"/>
    </source>
</evidence>
<organism evidence="16 17">
    <name type="scientific">Frankliniella fusca</name>
    <dbReference type="NCBI Taxonomy" id="407009"/>
    <lineage>
        <taxon>Eukaryota</taxon>
        <taxon>Metazoa</taxon>
        <taxon>Ecdysozoa</taxon>
        <taxon>Arthropoda</taxon>
        <taxon>Hexapoda</taxon>
        <taxon>Insecta</taxon>
        <taxon>Pterygota</taxon>
        <taxon>Neoptera</taxon>
        <taxon>Paraneoptera</taxon>
        <taxon>Thysanoptera</taxon>
        <taxon>Terebrantia</taxon>
        <taxon>Thripoidea</taxon>
        <taxon>Thripidae</taxon>
        <taxon>Frankliniella</taxon>
    </lineage>
</organism>
<dbReference type="AlphaFoldDB" id="A0AAE1H4Z6"/>
<dbReference type="Gene3D" id="3.30.230.10">
    <property type="match status" value="1"/>
</dbReference>
<evidence type="ECO:0000256" key="3">
    <source>
        <dbReference type="ARBA" id="ARBA00022741"/>
    </source>
</evidence>
<dbReference type="PROSITE" id="PS51787">
    <property type="entry name" value="LON_N"/>
    <property type="match status" value="1"/>
</dbReference>
<evidence type="ECO:0000256" key="8">
    <source>
        <dbReference type="PIRNR" id="PIRNR001174"/>
    </source>
</evidence>
<dbReference type="PANTHER" id="PTHR10046">
    <property type="entry name" value="ATP DEPENDENT LON PROTEASE FAMILY MEMBER"/>
    <property type="match status" value="1"/>
</dbReference>
<dbReference type="GO" id="GO:0005524">
    <property type="term" value="F:ATP binding"/>
    <property type="evidence" value="ECO:0007669"/>
    <property type="project" value="UniProtKB-KW"/>
</dbReference>
<evidence type="ECO:0000256" key="9">
    <source>
        <dbReference type="PIRSR" id="PIRSR001174-1"/>
    </source>
</evidence>
<proteinExistence type="inferred from homology"/>
<feature type="domain" description="Lon N-terminal" evidence="15">
    <location>
        <begin position="13"/>
        <end position="221"/>
    </location>
</feature>
<dbReference type="PROSITE" id="PS51786">
    <property type="entry name" value="LON_PROTEOLYTIC"/>
    <property type="match status" value="1"/>
</dbReference>
<keyword evidence="2 8" id="KW-0645">Protease</keyword>
<dbReference type="GO" id="GO:0004252">
    <property type="term" value="F:serine-type endopeptidase activity"/>
    <property type="evidence" value="ECO:0007669"/>
    <property type="project" value="UniProtKB-UniRule"/>
</dbReference>
<dbReference type="InterPro" id="IPR003593">
    <property type="entry name" value="AAA+_ATPase"/>
</dbReference>
<dbReference type="SUPFAM" id="SSF88697">
    <property type="entry name" value="PUA domain-like"/>
    <property type="match status" value="1"/>
</dbReference>
<dbReference type="InterPro" id="IPR003111">
    <property type="entry name" value="Lon_prtase_N"/>
</dbReference>
<dbReference type="EC" id="3.4.21.-" evidence="8 13"/>
<dbReference type="Gene3D" id="1.20.5.5270">
    <property type="match status" value="1"/>
</dbReference>
<dbReference type="SUPFAM" id="SSF54211">
    <property type="entry name" value="Ribosomal protein S5 domain 2-like"/>
    <property type="match status" value="1"/>
</dbReference>
<dbReference type="Gene3D" id="1.20.58.1480">
    <property type="match status" value="1"/>
</dbReference>
<evidence type="ECO:0000313" key="17">
    <source>
        <dbReference type="Proteomes" id="UP001219518"/>
    </source>
</evidence>
<keyword evidence="17" id="KW-1185">Reference proteome</keyword>
<dbReference type="InterPro" id="IPR008269">
    <property type="entry name" value="Lon_proteolytic"/>
</dbReference>
<name>A0AAE1H4Z6_9NEOP</name>
<dbReference type="Gene3D" id="3.40.50.300">
    <property type="entry name" value="P-loop containing nucleotide triphosphate hydrolases"/>
    <property type="match status" value="1"/>
</dbReference>
<evidence type="ECO:0000256" key="5">
    <source>
        <dbReference type="ARBA" id="ARBA00022825"/>
    </source>
</evidence>
<dbReference type="Gene3D" id="1.10.8.60">
    <property type="match status" value="1"/>
</dbReference>
<evidence type="ECO:0000256" key="6">
    <source>
        <dbReference type="ARBA" id="ARBA00022840"/>
    </source>
</evidence>
<evidence type="ECO:0000256" key="1">
    <source>
        <dbReference type="ARBA" id="ARBA00022490"/>
    </source>
</evidence>
<dbReference type="Proteomes" id="UP001219518">
    <property type="component" value="Unassembled WGS sequence"/>
</dbReference>
<keyword evidence="5 8" id="KW-0720">Serine protease</keyword>
<feature type="domain" description="Lon proteolytic" evidence="14">
    <location>
        <begin position="654"/>
        <end position="837"/>
    </location>
</feature>
<dbReference type="InterPro" id="IPR008268">
    <property type="entry name" value="Peptidase_S16_AS"/>
</dbReference>
<keyword evidence="6 8" id="KW-0067">ATP-binding</keyword>
<sequence length="856" mass="93742">MKMASIASIPRKLPLLLVTEDVLLPGSSIRVSVTSSANINMVKSRLLSKSSLSSSIIGVLPKEPGQFESDDIGALHNIGTAALVVQVTGTNWPRPSFTLLVTGLCRFRLDKLVMEVPYPVGVVTQLDKLSIDDEDDDENPEFAALVENFRSESTKLLDMLDVSSPVVARLKKMLNSIPHTMLADLVASLTKASFTEKLEILDAIDLMERFKKALPLLVRQVKMLEVIRKGTSLENNPGRRMIVPFRMNIADGPKTPKRSDDDFDGNSDTNDILELQTKLKEAKLPQHARKIVMKDLQRLKRMGPLSPEHGVIRSWLELIADLPWAKASQETLDIHKARKDLDADHYAMDKLKRRVLEYLAVRQLKNTLRGPILCFVGPPGVGKTSVGRSIASTLGREFYRISLGGICNQSDIRGHRRTYIGSMPGRIIQGLKVVGVNNPVFLLDEIDKMGSGINGDPASALLEVLDPEQNCSFVDHYLNVPFDLSQVMFIATANTTKSIPAPLLDRMEIIHVPGYTQEEKMQIAERHLLPKQLREHGLDSSHMQLPQDSLKSLTAQYTREAGVRTLERKLGALCRAVAVRVAEMKLRKSSEESNIDSISDEVVNDIRSSDSLDTAVDVAPCAIPPQLPIILDEAALEDILGPPIYDNDDIWSRLGVPGVAVGLAWTQAGGHLMMVEASKMEGDGEIVLTGQLGNIMQESAHLALNWVRTASREYGLKLDGEMMSHTDIHIHFPAGAVGKDGPSAGVTIATALVSLFSGRPVASDVAMTGEITLRGIVLPVGGIKEKVLAAHRGGLRRVIIPKKCEKDLVDIPESIKKDLFIITVSHVDEVLQAAFEGGFHANVQLDQVSGTITSKL</sequence>
<dbReference type="InterPro" id="IPR054594">
    <property type="entry name" value="Lon_lid"/>
</dbReference>
<dbReference type="GO" id="GO:0006508">
    <property type="term" value="P:proteolysis"/>
    <property type="evidence" value="ECO:0007669"/>
    <property type="project" value="UniProtKB-KW"/>
</dbReference>
<dbReference type="InterPro" id="IPR046336">
    <property type="entry name" value="Lon_prtase_N_sf"/>
</dbReference>
<dbReference type="FunFam" id="2.30.130.40:FF:000003">
    <property type="entry name" value="Lon protease homolog 2, peroxisomal"/>
    <property type="match status" value="1"/>
</dbReference>
<dbReference type="InterPro" id="IPR014721">
    <property type="entry name" value="Ribsml_uS5_D2-typ_fold_subgr"/>
</dbReference>
<dbReference type="SMART" id="SM00464">
    <property type="entry name" value="LON"/>
    <property type="match status" value="1"/>
</dbReference>
<dbReference type="Pfam" id="PF05362">
    <property type="entry name" value="Lon_C"/>
    <property type="match status" value="1"/>
</dbReference>
<reference evidence="16" key="1">
    <citation type="submission" date="2021-07" db="EMBL/GenBank/DDBJ databases">
        <authorList>
            <person name="Catto M.A."/>
            <person name="Jacobson A."/>
            <person name="Kennedy G."/>
            <person name="Labadie P."/>
            <person name="Hunt B.G."/>
            <person name="Srinivasan R."/>
        </authorList>
    </citation>
    <scope>NUCLEOTIDE SEQUENCE</scope>
    <source>
        <strain evidence="16">PL_HMW_Pooled</strain>
        <tissue evidence="16">Head</tissue>
    </source>
</reference>
<dbReference type="GO" id="GO:0004176">
    <property type="term" value="F:ATP-dependent peptidase activity"/>
    <property type="evidence" value="ECO:0007669"/>
    <property type="project" value="UniProtKB-UniRule"/>
</dbReference>
<dbReference type="InterPro" id="IPR015947">
    <property type="entry name" value="PUA-like_sf"/>
</dbReference>